<evidence type="ECO:0008006" key="11">
    <source>
        <dbReference type="Google" id="ProtNLM"/>
    </source>
</evidence>
<dbReference type="OrthoDB" id="74448at2759"/>
<dbReference type="SMART" id="SM00184">
    <property type="entry name" value="RING"/>
    <property type="match status" value="1"/>
</dbReference>
<dbReference type="EMBL" id="NBNE01000521">
    <property type="protein sequence ID" value="OWZ18888.1"/>
    <property type="molecule type" value="Genomic_DNA"/>
</dbReference>
<dbReference type="SUPFAM" id="SSF57850">
    <property type="entry name" value="RING/U-box"/>
    <property type="match status" value="1"/>
</dbReference>
<evidence type="ECO:0000256" key="5">
    <source>
        <dbReference type="SAM" id="Coils"/>
    </source>
</evidence>
<dbReference type="InterPro" id="IPR001849">
    <property type="entry name" value="PH_domain"/>
</dbReference>
<reference evidence="10" key="1">
    <citation type="submission" date="2017-03" db="EMBL/GenBank/DDBJ databases">
        <title>Phytopthora megakarya and P. palmivora, two closely related causual agents of cacao black pod achieved similar genome size and gene model numbers by different mechanisms.</title>
        <authorList>
            <person name="Ali S."/>
            <person name="Shao J."/>
            <person name="Larry D.J."/>
            <person name="Kronmiller B."/>
            <person name="Shen D."/>
            <person name="Strem M.D."/>
            <person name="Melnick R.L."/>
            <person name="Guiltinan M.J."/>
            <person name="Tyler B.M."/>
            <person name="Meinhardt L.W."/>
            <person name="Bailey B.A."/>
        </authorList>
    </citation>
    <scope>NUCLEOTIDE SEQUENCE [LARGE SCALE GENOMIC DNA]</scope>
    <source>
        <strain evidence="10">zdho120</strain>
    </source>
</reference>
<dbReference type="Proteomes" id="UP000198211">
    <property type="component" value="Unassembled WGS sequence"/>
</dbReference>
<dbReference type="STRING" id="4795.A0A225WNL0"/>
<dbReference type="Pfam" id="PF13920">
    <property type="entry name" value="zf-C3HC4_3"/>
    <property type="match status" value="1"/>
</dbReference>
<evidence type="ECO:0000256" key="3">
    <source>
        <dbReference type="PROSITE-ProRule" id="PRU00023"/>
    </source>
</evidence>
<protein>
    <recommendedName>
        <fullName evidence="11">RING-type domain-containing protein</fullName>
    </recommendedName>
</protein>
<dbReference type="PANTHER" id="PTHR24166:SF45">
    <property type="entry name" value="E3 UBIQUITIN-PROTEIN LIGASE XBAT35"/>
    <property type="match status" value="1"/>
</dbReference>
<dbReference type="InterPro" id="IPR036770">
    <property type="entry name" value="Ankyrin_rpt-contain_sf"/>
</dbReference>
<dbReference type="CDD" id="cd00821">
    <property type="entry name" value="PH"/>
    <property type="match status" value="1"/>
</dbReference>
<comment type="caution">
    <text evidence="9">The sequence shown here is derived from an EMBL/GenBank/DDBJ whole genome shotgun (WGS) entry which is preliminary data.</text>
</comment>
<evidence type="ECO:0000259" key="7">
    <source>
        <dbReference type="PROSITE" id="PS50003"/>
    </source>
</evidence>
<dbReference type="Pfam" id="PF13857">
    <property type="entry name" value="Ank_5"/>
    <property type="match status" value="1"/>
</dbReference>
<dbReference type="InterPro" id="IPR001841">
    <property type="entry name" value="Znf_RING"/>
</dbReference>
<dbReference type="CDD" id="cd23129">
    <property type="entry name" value="RING-HC_XBAT35-like"/>
    <property type="match status" value="1"/>
</dbReference>
<organism evidence="9 10">
    <name type="scientific">Phytophthora megakarya</name>
    <dbReference type="NCBI Taxonomy" id="4795"/>
    <lineage>
        <taxon>Eukaryota</taxon>
        <taxon>Sar</taxon>
        <taxon>Stramenopiles</taxon>
        <taxon>Oomycota</taxon>
        <taxon>Peronosporomycetes</taxon>
        <taxon>Peronosporales</taxon>
        <taxon>Peronosporaceae</taxon>
        <taxon>Phytophthora</taxon>
    </lineage>
</organism>
<dbReference type="Pfam" id="PF00169">
    <property type="entry name" value="PH"/>
    <property type="match status" value="1"/>
</dbReference>
<feature type="coiled-coil region" evidence="5">
    <location>
        <begin position="65"/>
        <end position="106"/>
    </location>
</feature>
<evidence type="ECO:0000313" key="9">
    <source>
        <dbReference type="EMBL" id="OWZ18888.1"/>
    </source>
</evidence>
<dbReference type="SUPFAM" id="SSF50729">
    <property type="entry name" value="PH domain-like"/>
    <property type="match status" value="1"/>
</dbReference>
<dbReference type="InterPro" id="IPR002110">
    <property type="entry name" value="Ankyrin_rpt"/>
</dbReference>
<dbReference type="Gene3D" id="2.30.29.30">
    <property type="entry name" value="Pleckstrin-homology domain (PH domain)/Phosphotyrosine-binding domain (PTB)"/>
    <property type="match status" value="1"/>
</dbReference>
<gene>
    <name evidence="9" type="ORF">PHMEG_0006949</name>
</gene>
<evidence type="ECO:0000313" key="10">
    <source>
        <dbReference type="Proteomes" id="UP000198211"/>
    </source>
</evidence>
<feature type="repeat" description="ANK" evidence="3">
    <location>
        <begin position="198"/>
        <end position="230"/>
    </location>
</feature>
<name>A0A225WNL0_9STRA</name>
<proteinExistence type="predicted"/>
<dbReference type="PROSITE" id="PS50003">
    <property type="entry name" value="PH_DOMAIN"/>
    <property type="match status" value="1"/>
</dbReference>
<keyword evidence="4" id="KW-0862">Zinc</keyword>
<dbReference type="InterPro" id="IPR011993">
    <property type="entry name" value="PH-like_dom_sf"/>
</dbReference>
<evidence type="ECO:0000256" key="6">
    <source>
        <dbReference type="SAM" id="MobiDB-lite"/>
    </source>
</evidence>
<feature type="region of interest" description="Disordered" evidence="6">
    <location>
        <begin position="396"/>
        <end position="417"/>
    </location>
</feature>
<sequence length="549" mass="60765">MSKACIRWYAVSQIYFFQSVEVRTSKEVDVWKAKEQEGEEASTVGVIAEVNALLARLNVSLSTSYEELLAEMLRLQHHAALAEEDRRAAVKQMEQILREKRDAEKALVCVVCLENAVDRVDKEEIALWRAAKSCNVKRLHQLVSKESHDDIQSLVDQPHPVKGTTPLMVAATKKYGVEIVRSLIDLGADLNVQDNAKHKNTALHYAAYNNRVAQLELLVEAGADVFALNGKGHTALDVARLRGRKEAATALTSRLQVHSGWLHLRSKSLLGFWKRRWCVLLACNSKHTATELSIFSGPDKAHPEAVIWQDSLADTTYCSTFSDGKANGFKLDTLVIYQRLFSRRYSRYKSSGRTHVHKANMQPREYVFACDTESSRDAWMRAWGSRQRGGDCTNTTVSSSYVDSPHRASTRSRATTVDAAPLPSSIDTSVQADKLGPFVAPHLPQPPQPARASAPTFVEDDDGFVWGDVQVASGVFPVATVITITGDPNEPQPIIRDMCIVCSENRRNSVCIPCGHVAGCYDCMCAVTQENSSCPVCRAHVDGVVQIQD</sequence>
<dbReference type="Gene3D" id="3.30.40.10">
    <property type="entry name" value="Zinc/RING finger domain, C3HC4 (zinc finger)"/>
    <property type="match status" value="1"/>
</dbReference>
<dbReference type="PROSITE" id="PS50088">
    <property type="entry name" value="ANK_REPEAT"/>
    <property type="match status" value="2"/>
</dbReference>
<evidence type="ECO:0000256" key="2">
    <source>
        <dbReference type="ARBA" id="ARBA00023043"/>
    </source>
</evidence>
<feature type="domain" description="PH" evidence="7">
    <location>
        <begin position="255"/>
        <end position="388"/>
    </location>
</feature>
<accession>A0A225WNL0</accession>
<keyword evidence="2 3" id="KW-0040">ANK repeat</keyword>
<dbReference type="InterPro" id="IPR013083">
    <property type="entry name" value="Znf_RING/FYVE/PHD"/>
</dbReference>
<evidence type="ECO:0000256" key="1">
    <source>
        <dbReference type="ARBA" id="ARBA00022737"/>
    </source>
</evidence>
<dbReference type="GO" id="GO:0008270">
    <property type="term" value="F:zinc ion binding"/>
    <property type="evidence" value="ECO:0007669"/>
    <property type="project" value="UniProtKB-KW"/>
</dbReference>
<dbReference type="SUPFAM" id="SSF48403">
    <property type="entry name" value="Ankyrin repeat"/>
    <property type="match status" value="1"/>
</dbReference>
<dbReference type="SMART" id="SM00248">
    <property type="entry name" value="ANK"/>
    <property type="match status" value="2"/>
</dbReference>
<evidence type="ECO:0000256" key="4">
    <source>
        <dbReference type="PROSITE-ProRule" id="PRU00175"/>
    </source>
</evidence>
<dbReference type="PANTHER" id="PTHR24166">
    <property type="entry name" value="ROLLING PEBBLES, ISOFORM B"/>
    <property type="match status" value="1"/>
</dbReference>
<keyword evidence="5" id="KW-0175">Coiled coil</keyword>
<keyword evidence="4" id="KW-0863">Zinc-finger</keyword>
<dbReference type="InterPro" id="IPR050889">
    <property type="entry name" value="Dendritic_Spine_Reg/Scaffold"/>
</dbReference>
<feature type="repeat" description="ANK" evidence="3">
    <location>
        <begin position="162"/>
        <end position="195"/>
    </location>
</feature>
<dbReference type="Gene3D" id="1.25.40.20">
    <property type="entry name" value="Ankyrin repeat-containing domain"/>
    <property type="match status" value="1"/>
</dbReference>
<keyword evidence="1" id="KW-0677">Repeat</keyword>
<keyword evidence="4" id="KW-0479">Metal-binding</keyword>
<dbReference type="PROSITE" id="PS50089">
    <property type="entry name" value="ZF_RING_2"/>
    <property type="match status" value="1"/>
</dbReference>
<dbReference type="AlphaFoldDB" id="A0A225WNL0"/>
<feature type="domain" description="RING-type" evidence="8">
    <location>
        <begin position="499"/>
        <end position="538"/>
    </location>
</feature>
<keyword evidence="10" id="KW-1185">Reference proteome</keyword>
<dbReference type="PROSITE" id="PS50297">
    <property type="entry name" value="ANK_REP_REGION"/>
    <property type="match status" value="2"/>
</dbReference>
<evidence type="ECO:0000259" key="8">
    <source>
        <dbReference type="PROSITE" id="PS50089"/>
    </source>
</evidence>